<name>A0A916RT29_9HYPH</name>
<sequence length="281" mass="31521">MKSQMTSSSIPVRQLPLTEVPLVDAHAHVYTLDMPMLDSAWHKPPADAPIEAYLKALDQAGVHFGVLAAASMYGDYNDYMLEALKASKRLRATVIVDPDIDPSALRALDQAGVVGVRLQFRNVDTPPDISSYSYQRLFRRIADIGWHVQLHDEGWRLQDYIKHLVDAGPRLVIDHMGRPPAPDGLEAEGFREVLRAVDKGNAWVKLSGGFRLGDPEFVGQVANTLLKHAGTERLLWGSDWPFAAFEDSMTYEGAIELYRRFVPDAETRRAIDQTALRFYFS</sequence>
<dbReference type="PANTHER" id="PTHR35563">
    <property type="entry name" value="BARREL METAL-DEPENDENT HYDROLASE, PUTATIVE (AFU_ORTHOLOGUE AFUA_1G16240)-RELATED"/>
    <property type="match status" value="1"/>
</dbReference>
<dbReference type="InterPro" id="IPR006680">
    <property type="entry name" value="Amidohydro-rel"/>
</dbReference>
<reference evidence="2" key="1">
    <citation type="journal article" date="2014" name="Int. J. Syst. Evol. Microbiol.">
        <title>Complete genome sequence of Corynebacterium casei LMG S-19264T (=DSM 44701T), isolated from a smear-ripened cheese.</title>
        <authorList>
            <consortium name="US DOE Joint Genome Institute (JGI-PGF)"/>
            <person name="Walter F."/>
            <person name="Albersmeier A."/>
            <person name="Kalinowski J."/>
            <person name="Ruckert C."/>
        </authorList>
    </citation>
    <scope>NUCLEOTIDE SEQUENCE</scope>
    <source>
        <strain evidence="2">CGMCC 1.15320</strain>
    </source>
</reference>
<dbReference type="SUPFAM" id="SSF51556">
    <property type="entry name" value="Metallo-dependent hydrolases"/>
    <property type="match status" value="1"/>
</dbReference>
<dbReference type="Gene3D" id="3.20.20.140">
    <property type="entry name" value="Metal-dependent hydrolases"/>
    <property type="match status" value="1"/>
</dbReference>
<protein>
    <recommendedName>
        <fullName evidence="1">Amidohydrolase-related domain-containing protein</fullName>
    </recommendedName>
</protein>
<proteinExistence type="predicted"/>
<dbReference type="GO" id="GO:0016787">
    <property type="term" value="F:hydrolase activity"/>
    <property type="evidence" value="ECO:0007669"/>
    <property type="project" value="InterPro"/>
</dbReference>
<feature type="domain" description="Amidohydrolase-related" evidence="1">
    <location>
        <begin position="23"/>
        <end position="279"/>
    </location>
</feature>
<dbReference type="InterPro" id="IPR032466">
    <property type="entry name" value="Metal_Hydrolase"/>
</dbReference>
<dbReference type="InterPro" id="IPR052358">
    <property type="entry name" value="Aro_Compnd_Degr_Hydrolases"/>
</dbReference>
<organism evidence="2 3">
    <name type="scientific">Nitratireductor aestuarii</name>
    <dbReference type="NCBI Taxonomy" id="1735103"/>
    <lineage>
        <taxon>Bacteria</taxon>
        <taxon>Pseudomonadati</taxon>
        <taxon>Pseudomonadota</taxon>
        <taxon>Alphaproteobacteria</taxon>
        <taxon>Hyphomicrobiales</taxon>
        <taxon>Phyllobacteriaceae</taxon>
        <taxon>Nitratireductor</taxon>
    </lineage>
</organism>
<dbReference type="EMBL" id="BMIF01000006">
    <property type="protein sequence ID" value="GGA68956.1"/>
    <property type="molecule type" value="Genomic_DNA"/>
</dbReference>
<dbReference type="PANTHER" id="PTHR35563:SF2">
    <property type="entry name" value="BARREL METAL-DEPENDENT HYDROLASE, PUTATIVE (AFU_ORTHOLOGUE AFUA_1G16240)-RELATED"/>
    <property type="match status" value="1"/>
</dbReference>
<reference evidence="2" key="2">
    <citation type="submission" date="2020-09" db="EMBL/GenBank/DDBJ databases">
        <authorList>
            <person name="Sun Q."/>
            <person name="Zhou Y."/>
        </authorList>
    </citation>
    <scope>NUCLEOTIDE SEQUENCE</scope>
    <source>
        <strain evidence="2">CGMCC 1.15320</strain>
    </source>
</reference>
<keyword evidence="3" id="KW-1185">Reference proteome</keyword>
<evidence type="ECO:0000313" key="2">
    <source>
        <dbReference type="EMBL" id="GGA68956.1"/>
    </source>
</evidence>
<dbReference type="Proteomes" id="UP000636264">
    <property type="component" value="Unassembled WGS sequence"/>
</dbReference>
<accession>A0A916RT29</accession>
<dbReference type="AlphaFoldDB" id="A0A916RT29"/>
<gene>
    <name evidence="2" type="ORF">GCM10011385_23530</name>
</gene>
<evidence type="ECO:0000259" key="1">
    <source>
        <dbReference type="Pfam" id="PF04909"/>
    </source>
</evidence>
<comment type="caution">
    <text evidence="2">The sequence shown here is derived from an EMBL/GenBank/DDBJ whole genome shotgun (WGS) entry which is preliminary data.</text>
</comment>
<dbReference type="Pfam" id="PF04909">
    <property type="entry name" value="Amidohydro_2"/>
    <property type="match status" value="1"/>
</dbReference>
<evidence type="ECO:0000313" key="3">
    <source>
        <dbReference type="Proteomes" id="UP000636264"/>
    </source>
</evidence>